<comment type="subcellular location">
    <subcellularLocation>
        <location evidence="6">Cell membrane</location>
        <topology evidence="6">Multi-pass membrane protein</topology>
    </subcellularLocation>
    <subcellularLocation>
        <location evidence="1">Membrane</location>
        <topology evidence="1">Multi-pass membrane protein</topology>
    </subcellularLocation>
</comment>
<proteinExistence type="inferred from homology"/>
<evidence type="ECO:0000256" key="3">
    <source>
        <dbReference type="ARBA" id="ARBA00022692"/>
    </source>
</evidence>
<keyword evidence="3 6" id="KW-0812">Transmembrane</keyword>
<dbReference type="InterPro" id="IPR051598">
    <property type="entry name" value="TSUP/Inactive_protease-like"/>
</dbReference>
<feature type="transmembrane region" description="Helical" evidence="6">
    <location>
        <begin position="80"/>
        <end position="99"/>
    </location>
</feature>
<organism evidence="7 8">
    <name type="scientific">Desmospora activa DSM 45169</name>
    <dbReference type="NCBI Taxonomy" id="1121389"/>
    <lineage>
        <taxon>Bacteria</taxon>
        <taxon>Bacillati</taxon>
        <taxon>Bacillota</taxon>
        <taxon>Bacilli</taxon>
        <taxon>Bacillales</taxon>
        <taxon>Thermoactinomycetaceae</taxon>
        <taxon>Desmospora</taxon>
    </lineage>
</organism>
<evidence type="ECO:0000256" key="1">
    <source>
        <dbReference type="ARBA" id="ARBA00004141"/>
    </source>
</evidence>
<feature type="transmembrane region" description="Helical" evidence="6">
    <location>
        <begin position="250"/>
        <end position="268"/>
    </location>
</feature>
<dbReference type="PANTHER" id="PTHR43701">
    <property type="entry name" value="MEMBRANE TRANSPORTER PROTEIN MJ0441-RELATED"/>
    <property type="match status" value="1"/>
</dbReference>
<sequence length="272" mass="29590">MLEWILLILIGLLAGTIGSLVGLGGGVIIVPALLFFAALFPEYSHITPQVAVGTSLILVIITALSSTISYTRQKRVDFPSAWAFFLASGPGAIVGAYLTNFFAPGSFFIAFGVIMIVNALITQFRDRLKSNTVKWDVKREFTDHEGNIYRYGYHRPTVWIGGFLIGILSSLFGIGGGSFMVPMMVVLFQFPPHVAIATSMFIMFLSSIVGSITHFIQGNIDWIAVLLIAPGAWFGGQLGAWISARISGKWLMIGFRIVILLVAVRMIIQGLA</sequence>
<evidence type="ECO:0000256" key="6">
    <source>
        <dbReference type="RuleBase" id="RU363041"/>
    </source>
</evidence>
<protein>
    <recommendedName>
        <fullName evidence="6">Probable membrane transporter protein</fullName>
    </recommendedName>
</protein>
<comment type="similarity">
    <text evidence="2 6">Belongs to the 4-toluene sulfonate uptake permease (TSUP) (TC 2.A.102) family.</text>
</comment>
<keyword evidence="6" id="KW-1003">Cell membrane</keyword>
<accession>A0A2T4ZCY2</accession>
<gene>
    <name evidence="7" type="ORF">C8J48_2374</name>
</gene>
<feature type="transmembrane region" description="Helical" evidence="6">
    <location>
        <begin position="7"/>
        <end position="40"/>
    </location>
</feature>
<dbReference type="PANTHER" id="PTHR43701:SF2">
    <property type="entry name" value="MEMBRANE TRANSPORTER PROTEIN YJNA-RELATED"/>
    <property type="match status" value="1"/>
</dbReference>
<keyword evidence="8" id="KW-1185">Reference proteome</keyword>
<feature type="transmembrane region" description="Helical" evidence="6">
    <location>
        <begin position="46"/>
        <end position="68"/>
    </location>
</feature>
<dbReference type="EMBL" id="PZZP01000001">
    <property type="protein sequence ID" value="PTM59743.1"/>
    <property type="molecule type" value="Genomic_DNA"/>
</dbReference>
<evidence type="ECO:0000256" key="5">
    <source>
        <dbReference type="ARBA" id="ARBA00023136"/>
    </source>
</evidence>
<name>A0A2T4ZCY2_9BACL</name>
<keyword evidence="4 6" id="KW-1133">Transmembrane helix</keyword>
<feature type="transmembrane region" description="Helical" evidence="6">
    <location>
        <begin position="194"/>
        <end position="216"/>
    </location>
</feature>
<feature type="transmembrane region" description="Helical" evidence="6">
    <location>
        <begin position="158"/>
        <end position="188"/>
    </location>
</feature>
<evidence type="ECO:0000256" key="2">
    <source>
        <dbReference type="ARBA" id="ARBA00009142"/>
    </source>
</evidence>
<dbReference type="Proteomes" id="UP000241639">
    <property type="component" value="Unassembled WGS sequence"/>
</dbReference>
<feature type="transmembrane region" description="Helical" evidence="6">
    <location>
        <begin position="223"/>
        <end position="244"/>
    </location>
</feature>
<dbReference type="Pfam" id="PF01925">
    <property type="entry name" value="TauE"/>
    <property type="match status" value="1"/>
</dbReference>
<evidence type="ECO:0000313" key="8">
    <source>
        <dbReference type="Proteomes" id="UP000241639"/>
    </source>
</evidence>
<reference evidence="7 8" key="1">
    <citation type="submission" date="2018-04" db="EMBL/GenBank/DDBJ databases">
        <title>Genomic Encyclopedia of Archaeal and Bacterial Type Strains, Phase II (KMG-II): from individual species to whole genera.</title>
        <authorList>
            <person name="Goeker M."/>
        </authorList>
    </citation>
    <scope>NUCLEOTIDE SEQUENCE [LARGE SCALE GENOMIC DNA]</scope>
    <source>
        <strain evidence="7 8">DSM 45169</strain>
    </source>
</reference>
<dbReference type="AlphaFoldDB" id="A0A2T4ZCY2"/>
<keyword evidence="5 6" id="KW-0472">Membrane</keyword>
<evidence type="ECO:0000313" key="7">
    <source>
        <dbReference type="EMBL" id="PTM59743.1"/>
    </source>
</evidence>
<dbReference type="InterPro" id="IPR002781">
    <property type="entry name" value="TM_pro_TauE-like"/>
</dbReference>
<dbReference type="GO" id="GO:0005886">
    <property type="term" value="C:plasma membrane"/>
    <property type="evidence" value="ECO:0007669"/>
    <property type="project" value="UniProtKB-SubCell"/>
</dbReference>
<evidence type="ECO:0000256" key="4">
    <source>
        <dbReference type="ARBA" id="ARBA00022989"/>
    </source>
</evidence>
<feature type="transmembrane region" description="Helical" evidence="6">
    <location>
        <begin position="105"/>
        <end position="124"/>
    </location>
</feature>
<comment type="caution">
    <text evidence="7">The sequence shown here is derived from an EMBL/GenBank/DDBJ whole genome shotgun (WGS) entry which is preliminary data.</text>
</comment>